<dbReference type="SMART" id="SM00490">
    <property type="entry name" value="HELICc"/>
    <property type="match status" value="1"/>
</dbReference>
<feature type="domain" description="Helicase C-terminal" evidence="5">
    <location>
        <begin position="1019"/>
        <end position="1172"/>
    </location>
</feature>
<evidence type="ECO:0000256" key="2">
    <source>
        <dbReference type="ARBA" id="ARBA00022801"/>
    </source>
</evidence>
<dbReference type="InterPro" id="IPR027417">
    <property type="entry name" value="P-loop_NTPase"/>
</dbReference>
<dbReference type="EMBL" id="NHYD01002409">
    <property type="protein sequence ID" value="PPQ86914.1"/>
    <property type="molecule type" value="Genomic_DNA"/>
</dbReference>
<dbReference type="InterPro" id="IPR038718">
    <property type="entry name" value="SNF2-like_sf"/>
</dbReference>
<keyword evidence="1" id="KW-0547">Nucleotide-binding</keyword>
<dbReference type="SMART" id="SM00487">
    <property type="entry name" value="DEXDc"/>
    <property type="match status" value="1"/>
</dbReference>
<gene>
    <name evidence="6" type="ORF">CVT25_009800</name>
</gene>
<dbReference type="GO" id="GO:0005634">
    <property type="term" value="C:nucleus"/>
    <property type="evidence" value="ECO:0007669"/>
    <property type="project" value="TreeGrafter"/>
</dbReference>
<evidence type="ECO:0000256" key="1">
    <source>
        <dbReference type="ARBA" id="ARBA00022741"/>
    </source>
</evidence>
<feature type="compositionally biased region" description="Basic residues" evidence="4">
    <location>
        <begin position="916"/>
        <end position="928"/>
    </location>
</feature>
<dbReference type="OrthoDB" id="2801544at2759"/>
<organism evidence="6 7">
    <name type="scientific">Psilocybe cyanescens</name>
    <dbReference type="NCBI Taxonomy" id="93625"/>
    <lineage>
        <taxon>Eukaryota</taxon>
        <taxon>Fungi</taxon>
        <taxon>Dikarya</taxon>
        <taxon>Basidiomycota</taxon>
        <taxon>Agaricomycotina</taxon>
        <taxon>Agaricomycetes</taxon>
        <taxon>Agaricomycetidae</taxon>
        <taxon>Agaricales</taxon>
        <taxon>Agaricineae</taxon>
        <taxon>Strophariaceae</taxon>
        <taxon>Psilocybe</taxon>
    </lineage>
</organism>
<accession>A0A409X886</accession>
<feature type="compositionally biased region" description="Acidic residues" evidence="4">
    <location>
        <begin position="577"/>
        <end position="586"/>
    </location>
</feature>
<feature type="compositionally biased region" description="Basic residues" evidence="4">
    <location>
        <begin position="1257"/>
        <end position="1269"/>
    </location>
</feature>
<dbReference type="InterPro" id="IPR000330">
    <property type="entry name" value="SNF2_N"/>
</dbReference>
<dbReference type="Gene3D" id="3.40.50.300">
    <property type="entry name" value="P-loop containing nucleotide triphosphate hydrolases"/>
    <property type="match status" value="1"/>
</dbReference>
<dbReference type="PANTHER" id="PTHR45626:SF51">
    <property type="entry name" value="SNF2-RELATED DOMAIN-CONTAINING PROTEIN"/>
    <property type="match status" value="1"/>
</dbReference>
<dbReference type="CDD" id="cd18793">
    <property type="entry name" value="SF2_C_SNF"/>
    <property type="match status" value="1"/>
</dbReference>
<dbReference type="GO" id="GO:0006281">
    <property type="term" value="P:DNA repair"/>
    <property type="evidence" value="ECO:0007669"/>
    <property type="project" value="TreeGrafter"/>
</dbReference>
<feature type="region of interest" description="Disordered" evidence="4">
    <location>
        <begin position="910"/>
        <end position="952"/>
    </location>
</feature>
<dbReference type="GO" id="GO:0008094">
    <property type="term" value="F:ATP-dependent activity, acting on DNA"/>
    <property type="evidence" value="ECO:0007669"/>
    <property type="project" value="TreeGrafter"/>
</dbReference>
<proteinExistence type="predicted"/>
<dbReference type="InterPro" id="IPR014001">
    <property type="entry name" value="Helicase_ATP-bd"/>
</dbReference>
<dbReference type="GO" id="GO:0005524">
    <property type="term" value="F:ATP binding"/>
    <property type="evidence" value="ECO:0007669"/>
    <property type="project" value="UniProtKB-KW"/>
</dbReference>
<dbReference type="PROSITE" id="PS51194">
    <property type="entry name" value="HELICASE_CTER"/>
    <property type="match status" value="1"/>
</dbReference>
<dbReference type="Pfam" id="PF00271">
    <property type="entry name" value="Helicase_C"/>
    <property type="match status" value="1"/>
</dbReference>
<evidence type="ECO:0000313" key="6">
    <source>
        <dbReference type="EMBL" id="PPQ86914.1"/>
    </source>
</evidence>
<reference evidence="6 7" key="1">
    <citation type="journal article" date="2018" name="Evol. Lett.">
        <title>Horizontal gene cluster transfer increased hallucinogenic mushroom diversity.</title>
        <authorList>
            <person name="Reynolds H.T."/>
            <person name="Vijayakumar V."/>
            <person name="Gluck-Thaler E."/>
            <person name="Korotkin H.B."/>
            <person name="Matheny P.B."/>
            <person name="Slot J.C."/>
        </authorList>
    </citation>
    <scope>NUCLEOTIDE SEQUENCE [LARGE SCALE GENOMIC DNA]</scope>
    <source>
        <strain evidence="6 7">2631</strain>
    </source>
</reference>
<sequence length="1269" mass="143157">MSRTYWYKVSAPYSLHKLLGVGTITLPIPVAVLHQICDHEHAEDGWHPFKTESILPHLPHPEDLAFCRELHFLMKQRFVSVTYSTTMDGWITLRIYLIPYDLGGLKGILRIRKENILGPARKYMRSLLPRISQDAEKWFSMEPVTEDVALMPYKTDSRTLADIYTDLASPHPVPVKGYGEIASRLLDFKDDLEGLGMRSKLYRYQRRSVAAMLHNELDTSTIPDPLYIPLKTVNDKTFFLQPGTMEILNERQETAPSRGGILCEELGTGKTVMILSLIVATRNQISAAEPTIVDVRTIMTPLAFRHFPSGTYASTRKLVLPTPPEPISVPSLVELMLHKARITPNCVIPPDITSKRSNRVVEKADEVDILPLGDMLRANVPFYFQHLVEPSNRERVQRRNRDTRPRIMYLTSATLIIVPANLLSQWDREITKHCDVPLRVLILRAKTPVPSVRSLATDYDIILMSYTRFTSEANNQDISKLHTNAICACPEIEGSRVPRCTCQISGVSPFLQIRWKRLVIDEGHVSSSLSTILVPFAKLLSVERRWIVTGTPTTNLLGLSLGSKTVEEVKGSSSSDGTEDITDDEFTTTTRTPTPTPTPGQTDIDDTMGESEISIGGASSKSSSSSHGPSTRSRAWNRYDREDLNKLGNMITHFIAVPQFNADTKLISTHIIEPLLDPNGPRPGAIQVLNQVMELVMIRHRIEDVEKDVVLPPVSQESVLLDLDPYVIKSFNALQAIITINAVDSQRTDQDYMFHPRNTDYLQDTVRNMSQILFWHVDDNLYNARALVQDAEIITKRAQDRNMPHNDILSLRTAFEHLRKALNDPLWRQMQTHEDVPYRVFDISDRIYDAWTRTPGREPDSPSNQNGLIHADRLLKLYDMVIDKPLFKEDKILEWGGVVAQRDMLIRRQYEESQRRKGSRGGGRGKRAKFSDDAPPSGSQMADNFAKKASAADTLREMQKELDATLEKIRLEEENDGVLPLTLTPPRGKQSALGRSSPSLLAASSPLAKMRIGSSASSKLNYIINEVQKYSPTEKFLIFSESPLSLAHVAEALELIQVKFLRFTTQVNPQFREQLVLTFETSETYRVFLMELKHGARGLNLISASRVIFCEPVWQADVESQAIKRAHRIGQTRPITVKTLAIRGTAEENMVARRTILKNSQEKLPKVIEEAGMRHYIANPKFIARPPVLTPIDAFPLIHLPPEFVEPRRAPLMLRIPPRPKLPASPSLKRIHVEDPITDEITPSSPGPARTSEGSSPKKKKKILRFASP</sequence>
<protein>
    <recommendedName>
        <fullName evidence="5">Helicase C-terminal domain-containing protein</fullName>
    </recommendedName>
</protein>
<dbReference type="PANTHER" id="PTHR45626">
    <property type="entry name" value="TRANSCRIPTION TERMINATION FACTOR 2-RELATED"/>
    <property type="match status" value="1"/>
</dbReference>
<evidence type="ECO:0000256" key="4">
    <source>
        <dbReference type="SAM" id="MobiDB-lite"/>
    </source>
</evidence>
<dbReference type="InterPro" id="IPR050628">
    <property type="entry name" value="SNF2_RAD54_helicase_TF"/>
</dbReference>
<evidence type="ECO:0000256" key="3">
    <source>
        <dbReference type="ARBA" id="ARBA00022840"/>
    </source>
</evidence>
<evidence type="ECO:0000259" key="5">
    <source>
        <dbReference type="PROSITE" id="PS51194"/>
    </source>
</evidence>
<comment type="caution">
    <text evidence="6">The sequence shown here is derived from an EMBL/GenBank/DDBJ whole genome shotgun (WGS) entry which is preliminary data.</text>
</comment>
<dbReference type="GO" id="GO:0016787">
    <property type="term" value="F:hydrolase activity"/>
    <property type="evidence" value="ECO:0007669"/>
    <property type="project" value="UniProtKB-KW"/>
</dbReference>
<feature type="region of interest" description="Disordered" evidence="4">
    <location>
        <begin position="568"/>
        <end position="637"/>
    </location>
</feature>
<keyword evidence="2" id="KW-0378">Hydrolase</keyword>
<dbReference type="InterPro" id="IPR049730">
    <property type="entry name" value="SNF2/RAD54-like_C"/>
</dbReference>
<keyword evidence="7" id="KW-1185">Reference proteome</keyword>
<dbReference type="SUPFAM" id="SSF52540">
    <property type="entry name" value="P-loop containing nucleoside triphosphate hydrolases"/>
    <property type="match status" value="2"/>
</dbReference>
<keyword evidence="3" id="KW-0067">ATP-binding</keyword>
<dbReference type="AlphaFoldDB" id="A0A409X886"/>
<feature type="region of interest" description="Disordered" evidence="4">
    <location>
        <begin position="1221"/>
        <end position="1269"/>
    </location>
</feature>
<dbReference type="Proteomes" id="UP000283269">
    <property type="component" value="Unassembled WGS sequence"/>
</dbReference>
<dbReference type="Pfam" id="PF00176">
    <property type="entry name" value="SNF2-rel_dom"/>
    <property type="match status" value="1"/>
</dbReference>
<dbReference type="InterPro" id="IPR001650">
    <property type="entry name" value="Helicase_C-like"/>
</dbReference>
<dbReference type="Gene3D" id="3.40.50.10810">
    <property type="entry name" value="Tandem AAA-ATPase domain"/>
    <property type="match status" value="1"/>
</dbReference>
<evidence type="ECO:0000313" key="7">
    <source>
        <dbReference type="Proteomes" id="UP000283269"/>
    </source>
</evidence>
<name>A0A409X886_PSICY</name>
<feature type="compositionally biased region" description="Low complexity" evidence="4">
    <location>
        <begin position="610"/>
        <end position="633"/>
    </location>
</feature>
<dbReference type="InParanoid" id="A0A409X886"/>
<dbReference type="STRING" id="93625.A0A409X886"/>